<dbReference type="GO" id="GO:0005549">
    <property type="term" value="F:odorant binding"/>
    <property type="evidence" value="ECO:0007669"/>
    <property type="project" value="InterPro"/>
</dbReference>
<reference evidence="11" key="2">
    <citation type="submission" date="2020-05" db="UniProtKB">
        <authorList>
            <consortium name="EnsemblMetazoa"/>
        </authorList>
    </citation>
    <scope>IDENTIFICATION</scope>
    <source>
        <strain evidence="11">LVP_AGWG</strain>
    </source>
</reference>
<dbReference type="GO" id="GO:0007165">
    <property type="term" value="P:signal transduction"/>
    <property type="evidence" value="ECO:0007669"/>
    <property type="project" value="UniProtKB-KW"/>
</dbReference>
<keyword evidence="5 10" id="KW-0552">Olfaction</keyword>
<dbReference type="GO" id="GO:0004984">
    <property type="term" value="F:olfactory receptor activity"/>
    <property type="evidence" value="ECO:0007669"/>
    <property type="project" value="InterPro"/>
</dbReference>
<dbReference type="InterPro" id="IPR004117">
    <property type="entry name" value="7tm6_olfct_rcpt"/>
</dbReference>
<dbReference type="OrthoDB" id="7731527at2759"/>
<feature type="transmembrane region" description="Helical" evidence="10">
    <location>
        <begin position="292"/>
        <end position="315"/>
    </location>
</feature>
<evidence type="ECO:0000256" key="4">
    <source>
        <dbReference type="ARBA" id="ARBA00022692"/>
    </source>
</evidence>
<keyword evidence="12" id="KW-1185">Reference proteome</keyword>
<gene>
    <name evidence="11" type="primary">5573330</name>
</gene>
<feature type="transmembrane region" description="Helical" evidence="10">
    <location>
        <begin position="126"/>
        <end position="149"/>
    </location>
</feature>
<dbReference type="PANTHER" id="PTHR21137">
    <property type="entry name" value="ODORANT RECEPTOR"/>
    <property type="match status" value="1"/>
</dbReference>
<keyword evidence="7 10" id="KW-0472">Membrane</keyword>
<keyword evidence="2" id="KW-1003">Cell membrane</keyword>
<keyword evidence="3 10" id="KW-0716">Sensory transduction</keyword>
<proteinExistence type="inferred from homology"/>
<dbReference type="PANTHER" id="PTHR21137:SF35">
    <property type="entry name" value="ODORANT RECEPTOR 19A-RELATED"/>
    <property type="match status" value="1"/>
</dbReference>
<keyword evidence="4 10" id="KW-0812">Transmembrane</keyword>
<feature type="transmembrane region" description="Helical" evidence="10">
    <location>
        <begin position="61"/>
        <end position="83"/>
    </location>
</feature>
<dbReference type="InParanoid" id="A0A1S4FQ74"/>
<keyword evidence="8 10" id="KW-0675">Receptor</keyword>
<reference evidence="11 12" key="1">
    <citation type="submission" date="2017-06" db="EMBL/GenBank/DDBJ databases">
        <title>Aedes aegypti genome working group (AGWG) sequencing and assembly.</title>
        <authorList>
            <consortium name="Aedes aegypti Genome Working Group (AGWG)"/>
            <person name="Matthews B.J."/>
        </authorList>
    </citation>
    <scope>NUCLEOTIDE SEQUENCE [LARGE SCALE GENOMIC DNA]</scope>
    <source>
        <strain evidence="11 12">LVP_AGWG</strain>
    </source>
</reference>
<evidence type="ECO:0000256" key="3">
    <source>
        <dbReference type="ARBA" id="ARBA00022606"/>
    </source>
</evidence>
<comment type="similarity">
    <text evidence="10">Belongs to the insect chemoreceptor superfamily. Heteromeric odorant receptor channel (TC 1.A.69) family.</text>
</comment>
<keyword evidence="9 10" id="KW-0807">Transducer</keyword>
<evidence type="ECO:0000256" key="10">
    <source>
        <dbReference type="RuleBase" id="RU351113"/>
    </source>
</evidence>
<evidence type="ECO:0000256" key="6">
    <source>
        <dbReference type="ARBA" id="ARBA00022989"/>
    </source>
</evidence>
<organism evidence="11 12">
    <name type="scientific">Aedes aegypti</name>
    <name type="common">Yellowfever mosquito</name>
    <name type="synonym">Culex aegypti</name>
    <dbReference type="NCBI Taxonomy" id="7159"/>
    <lineage>
        <taxon>Eukaryota</taxon>
        <taxon>Metazoa</taxon>
        <taxon>Ecdysozoa</taxon>
        <taxon>Arthropoda</taxon>
        <taxon>Hexapoda</taxon>
        <taxon>Insecta</taxon>
        <taxon>Pterygota</taxon>
        <taxon>Neoptera</taxon>
        <taxon>Endopterygota</taxon>
        <taxon>Diptera</taxon>
        <taxon>Nematocera</taxon>
        <taxon>Culicoidea</taxon>
        <taxon>Culicidae</taxon>
        <taxon>Culicinae</taxon>
        <taxon>Aedini</taxon>
        <taxon>Aedes</taxon>
        <taxon>Stegomyia</taxon>
    </lineage>
</organism>
<sequence>MQQKPPFRLMSASLKLCRWLGLWHDVNLDKPCWQTVFISFCLLFWYILPGCLYITRGERMLQYLLKSILEVFSMCVIVLRCVVHMINRKTVQNCFVELQDAISTFENSPYEDVRQMLRHLLKSADYLVKIYVSIVFIQASIYGLVPAILTTYRYCNSNETIQLPSAVMEADYVLFDHSTNYWIWLLVTIISLLVEYLLLGTFSSQECLFWNLLHHVSSLLKVVRLEIARLDQYTDPKQYTERLASIVSTHEVCYRCARSLEIVLSPLLAVLYCTCITQTCYLLFVISMIDDLVVIASMIFVLQYIVFLIFSFSMLGAELTEESALVSEAIYNSNWYMRMPAERRLLLFMKMRADRPVGITAAKFFYVNRSTFAEAMKTAFSFFTIMQQFYGE</sequence>
<dbReference type="VEuPathDB" id="VectorBase:AAEL010415"/>
<feature type="transmembrane region" description="Helical" evidence="10">
    <location>
        <begin position="181"/>
        <end position="199"/>
    </location>
</feature>
<evidence type="ECO:0000256" key="1">
    <source>
        <dbReference type="ARBA" id="ARBA00004651"/>
    </source>
</evidence>
<keyword evidence="6 10" id="KW-1133">Transmembrane helix</keyword>
<comment type="caution">
    <text evidence="10">Lacks conserved residue(s) required for the propagation of feature annotation.</text>
</comment>
<dbReference type="SMR" id="A0A1S4FQ74"/>
<evidence type="ECO:0000256" key="8">
    <source>
        <dbReference type="ARBA" id="ARBA00023170"/>
    </source>
</evidence>
<evidence type="ECO:0000256" key="5">
    <source>
        <dbReference type="ARBA" id="ARBA00022725"/>
    </source>
</evidence>
<accession>A0A1S4FQ74</accession>
<evidence type="ECO:0000256" key="9">
    <source>
        <dbReference type="ARBA" id="ARBA00023224"/>
    </source>
</evidence>
<feature type="transmembrane region" description="Helical" evidence="10">
    <location>
        <begin position="262"/>
        <end position="286"/>
    </location>
</feature>
<dbReference type="GO" id="GO:0005886">
    <property type="term" value="C:plasma membrane"/>
    <property type="evidence" value="ECO:0007669"/>
    <property type="project" value="UniProtKB-SubCell"/>
</dbReference>
<evidence type="ECO:0000313" key="11">
    <source>
        <dbReference type="EnsemblMetazoa" id="AAEL010415-PA"/>
    </source>
</evidence>
<evidence type="ECO:0000313" key="12">
    <source>
        <dbReference type="Proteomes" id="UP000008820"/>
    </source>
</evidence>
<evidence type="ECO:0000256" key="7">
    <source>
        <dbReference type="ARBA" id="ARBA00023136"/>
    </source>
</evidence>
<evidence type="ECO:0000256" key="2">
    <source>
        <dbReference type="ARBA" id="ARBA00022475"/>
    </source>
</evidence>
<dbReference type="AlphaFoldDB" id="A0A1S4FQ74"/>
<dbReference type="Proteomes" id="UP000008820">
    <property type="component" value="Chromosome 1"/>
</dbReference>
<dbReference type="Pfam" id="PF02949">
    <property type="entry name" value="7tm_6"/>
    <property type="match status" value="1"/>
</dbReference>
<name>A0A1S4FQ74_AEDAE</name>
<comment type="subcellular location">
    <subcellularLocation>
        <location evidence="1 10">Cell membrane</location>
        <topology evidence="1 10">Multi-pass membrane protein</topology>
    </subcellularLocation>
</comment>
<dbReference type="EnsemblMetazoa" id="AAEL010415-RA">
    <property type="protein sequence ID" value="AAEL010415-PA"/>
    <property type="gene ID" value="AAEL010415"/>
</dbReference>
<feature type="transmembrane region" description="Helical" evidence="10">
    <location>
        <begin position="36"/>
        <end position="55"/>
    </location>
</feature>
<protein>
    <recommendedName>
        <fullName evidence="10">Odorant receptor</fullName>
    </recommendedName>
</protein>